<dbReference type="Pfam" id="PF00875">
    <property type="entry name" value="DNA_photolyase"/>
    <property type="match status" value="1"/>
</dbReference>
<dbReference type="InterPro" id="IPR014729">
    <property type="entry name" value="Rossmann-like_a/b/a_fold"/>
</dbReference>
<dbReference type="AlphaFoldDB" id="A0A8S4PH89"/>
<dbReference type="PROSITE" id="PS51645">
    <property type="entry name" value="PHR_CRY_ALPHA_BETA"/>
    <property type="match status" value="1"/>
</dbReference>
<dbReference type="PANTHER" id="PTHR11455">
    <property type="entry name" value="CRYPTOCHROME"/>
    <property type="match status" value="1"/>
</dbReference>
<dbReference type="InterPro" id="IPR002081">
    <property type="entry name" value="Cryptochrome/DNA_photolyase_1"/>
</dbReference>
<feature type="domain" description="Photolyase/cryptochrome alpha/beta" evidence="1">
    <location>
        <begin position="7"/>
        <end position="128"/>
    </location>
</feature>
<dbReference type="GO" id="GO:0003904">
    <property type="term" value="F:deoxyribodipyrimidine photo-lyase activity"/>
    <property type="evidence" value="ECO:0007669"/>
    <property type="project" value="TreeGrafter"/>
</dbReference>
<dbReference type="EMBL" id="CAIIXF020000008">
    <property type="protein sequence ID" value="CAH1793090.1"/>
    <property type="molecule type" value="Genomic_DNA"/>
</dbReference>
<protein>
    <recommendedName>
        <fullName evidence="1">Photolyase/cryptochrome alpha/beta domain-containing protein</fullName>
    </recommendedName>
</protein>
<evidence type="ECO:0000313" key="2">
    <source>
        <dbReference type="EMBL" id="CAH1793090.1"/>
    </source>
</evidence>
<gene>
    <name evidence="2" type="ORF">OFUS_LOCUS17986</name>
</gene>
<organism evidence="2 3">
    <name type="scientific">Owenia fusiformis</name>
    <name type="common">Polychaete worm</name>
    <dbReference type="NCBI Taxonomy" id="6347"/>
    <lineage>
        <taxon>Eukaryota</taxon>
        <taxon>Metazoa</taxon>
        <taxon>Spiralia</taxon>
        <taxon>Lophotrochozoa</taxon>
        <taxon>Annelida</taxon>
        <taxon>Polychaeta</taxon>
        <taxon>Sedentaria</taxon>
        <taxon>Canalipalpata</taxon>
        <taxon>Sabellida</taxon>
        <taxon>Oweniida</taxon>
        <taxon>Oweniidae</taxon>
        <taxon>Owenia</taxon>
    </lineage>
</organism>
<name>A0A8S4PH89_OWEFU</name>
<accession>A0A8S4PH89</accession>
<evidence type="ECO:0000259" key="1">
    <source>
        <dbReference type="PROSITE" id="PS51645"/>
    </source>
</evidence>
<keyword evidence="3" id="KW-1185">Reference proteome</keyword>
<dbReference type="SUPFAM" id="SSF52425">
    <property type="entry name" value="Cryptochrome/photolyase, N-terminal domain"/>
    <property type="match status" value="1"/>
</dbReference>
<proteinExistence type="predicted"/>
<dbReference type="InterPro" id="IPR036155">
    <property type="entry name" value="Crypto/Photolyase_N_sf"/>
</dbReference>
<dbReference type="Proteomes" id="UP000749559">
    <property type="component" value="Unassembled WGS sequence"/>
</dbReference>
<dbReference type="GO" id="GO:0000719">
    <property type="term" value="P:photoreactive repair"/>
    <property type="evidence" value="ECO:0007669"/>
    <property type="project" value="TreeGrafter"/>
</dbReference>
<dbReference type="Gene3D" id="3.40.50.620">
    <property type="entry name" value="HUPs"/>
    <property type="match status" value="1"/>
</dbReference>
<reference evidence="2" key="1">
    <citation type="submission" date="2022-03" db="EMBL/GenBank/DDBJ databases">
        <authorList>
            <person name="Martin C."/>
        </authorList>
    </citation>
    <scope>NUCLEOTIDE SEQUENCE</scope>
</reference>
<sequence length="128" mass="14783">MSEQSARTIIYLLRNDLRYHDNQVLSWACQNAEYLVPLYCFDPRNFKETNHFNLQKTGPHKLKFLLESLADLKNTFESKGSNLLIRNGKPETVISELIKVIGKDNVSLAWQEEVTKEKTDVEDALKAL</sequence>
<dbReference type="GO" id="GO:0071949">
    <property type="term" value="F:FAD binding"/>
    <property type="evidence" value="ECO:0007669"/>
    <property type="project" value="TreeGrafter"/>
</dbReference>
<dbReference type="GO" id="GO:0003684">
    <property type="term" value="F:damaged DNA binding"/>
    <property type="evidence" value="ECO:0007669"/>
    <property type="project" value="TreeGrafter"/>
</dbReference>
<dbReference type="PANTHER" id="PTHR11455:SF22">
    <property type="entry name" value="CRYPTOCHROME DASH"/>
    <property type="match status" value="1"/>
</dbReference>
<dbReference type="OrthoDB" id="435881at2759"/>
<comment type="caution">
    <text evidence="2">The sequence shown here is derived from an EMBL/GenBank/DDBJ whole genome shotgun (WGS) entry which is preliminary data.</text>
</comment>
<evidence type="ECO:0000313" key="3">
    <source>
        <dbReference type="Proteomes" id="UP000749559"/>
    </source>
</evidence>
<dbReference type="InterPro" id="IPR006050">
    <property type="entry name" value="DNA_photolyase_N"/>
</dbReference>